<comment type="caution">
    <text evidence="4">The sequence shown here is derived from an EMBL/GenBank/DDBJ whole genome shotgun (WGS) entry which is preliminary data.</text>
</comment>
<evidence type="ECO:0000259" key="3">
    <source>
        <dbReference type="Pfam" id="PF03435"/>
    </source>
</evidence>
<comment type="similarity">
    <text evidence="1">Belongs to the saccharopine dehydrogenase family.</text>
</comment>
<dbReference type="InterPro" id="IPR005097">
    <property type="entry name" value="Sacchrp_dh_NADP-bd"/>
</dbReference>
<sequence>MREFDIVVFGATGYTGRLVAAYLARHGCDGLRWALAGRDRGKLEGIRSSLGSLASPPDILVADASDSKALAALAARTKVVAPTVGPFAKHGLPLVGACAAAGTHYADITGEVPFMRRSIDAYDDAAKASGACIVHTCGFDSVPSDLGVFLAAQAMKSRHDRHLGHVRFVCLKASGGFSGGTIASMLNMVDEAAKDRGLAKLLSDPYALSPLRTAEPLAVRDGLKPAYDDHLGKWLVPFLMGPVNTRVVRRTNALSGYSYGRGFAYEEFLATGRGPQGLAGALAVSGGIGGFLVAASNPLLRSGLAKFLPAAGEGPTAEERERGSFTILVHAESDPAEGPKETVSVTVKGIQDPGYGETAKMLSEAALTLAADKNRGLLFRDSLRPSAGRPRERAPAEDVEVDVKDALAAVGTGIGDDAVAAFVDAELLGRPLGADHQRAEKSTIFRVGVGQATDVPLRDHERVHRRLRIHIVEGDERDNRTSLQFLLQKWARSKTLAAHDKELLGLRSDDALAIEAEQGARLFEGRLKAGDRGEELPGAGAGEEMHAVVAVEKPKEIGLFGDGARDDVEEAAGDASGQQSGHHRWLLAVEDEAPEATAVVGRVTKGADVKAPPRGSAARAVTWPVFGVAVIGASCSFPAPSMRWTSTQEKVASSPAPSRNSPSFWPVAFRAIHATCQPFPSRTTRGLSASLPSMAIARAVPSVPLAARGTTRIRPPSGLFLVGGVVVPGGEAAPIGGEGDVGIGDLINPLRRLPPHLGGAGSVDLGDLKLPPGGALNRADSSALQAVSRRHLGRARWLRNRWGARRGKGRGRRRCLGQGGSASGASARAPGNGRALLPGRRARPPANFL</sequence>
<feature type="compositionally biased region" description="Low complexity" evidence="2">
    <location>
        <begin position="823"/>
        <end position="849"/>
    </location>
</feature>
<evidence type="ECO:0000313" key="5">
    <source>
        <dbReference type="Proteomes" id="UP001234178"/>
    </source>
</evidence>
<dbReference type="PANTHER" id="PTHR12286:SF5">
    <property type="entry name" value="SACCHAROPINE DEHYDROGENASE-LIKE OXIDOREDUCTASE"/>
    <property type="match status" value="1"/>
</dbReference>
<dbReference type="Pfam" id="PF03435">
    <property type="entry name" value="Sacchrp_dh_NADP"/>
    <property type="match status" value="1"/>
</dbReference>
<feature type="region of interest" description="Disordered" evidence="2">
    <location>
        <begin position="804"/>
        <end position="849"/>
    </location>
</feature>
<accession>A0ABR0BA94</accession>
<dbReference type="InterPro" id="IPR051276">
    <property type="entry name" value="Saccharopine_DH-like_oxidrdct"/>
</dbReference>
<reference evidence="4 5" key="1">
    <citation type="journal article" date="2023" name="Nucleic Acids Res.">
        <title>The hologenome of Daphnia magna reveals possible DNA methylation and microbiome-mediated evolution of the host genome.</title>
        <authorList>
            <person name="Chaturvedi A."/>
            <person name="Li X."/>
            <person name="Dhandapani V."/>
            <person name="Marshall H."/>
            <person name="Kissane S."/>
            <person name="Cuenca-Cambronero M."/>
            <person name="Asole G."/>
            <person name="Calvet F."/>
            <person name="Ruiz-Romero M."/>
            <person name="Marangio P."/>
            <person name="Guigo R."/>
            <person name="Rago D."/>
            <person name="Mirbahai L."/>
            <person name="Eastwood N."/>
            <person name="Colbourne J.K."/>
            <person name="Zhou J."/>
            <person name="Mallon E."/>
            <person name="Orsini L."/>
        </authorList>
    </citation>
    <scope>NUCLEOTIDE SEQUENCE [LARGE SCALE GENOMIC DNA]</scope>
    <source>
        <strain evidence="4">LRV0_1</strain>
    </source>
</reference>
<proteinExistence type="inferred from homology"/>
<name>A0ABR0BA94_9CRUS</name>
<dbReference type="PANTHER" id="PTHR12286">
    <property type="entry name" value="SACCHAROPINE DEHYDROGENASE-LIKE OXIDOREDUCTASE"/>
    <property type="match status" value="1"/>
</dbReference>
<dbReference type="InterPro" id="IPR036291">
    <property type="entry name" value="NAD(P)-bd_dom_sf"/>
</dbReference>
<dbReference type="SUPFAM" id="SSF51735">
    <property type="entry name" value="NAD(P)-binding Rossmann-fold domains"/>
    <property type="match status" value="1"/>
</dbReference>
<dbReference type="Proteomes" id="UP001234178">
    <property type="component" value="Unassembled WGS sequence"/>
</dbReference>
<protein>
    <recommendedName>
        <fullName evidence="3">Saccharopine dehydrogenase NADP binding domain-containing protein</fullName>
    </recommendedName>
</protein>
<evidence type="ECO:0000256" key="2">
    <source>
        <dbReference type="SAM" id="MobiDB-lite"/>
    </source>
</evidence>
<organism evidence="4 5">
    <name type="scientific">Daphnia magna</name>
    <dbReference type="NCBI Taxonomy" id="35525"/>
    <lineage>
        <taxon>Eukaryota</taxon>
        <taxon>Metazoa</taxon>
        <taxon>Ecdysozoa</taxon>
        <taxon>Arthropoda</taxon>
        <taxon>Crustacea</taxon>
        <taxon>Branchiopoda</taxon>
        <taxon>Diplostraca</taxon>
        <taxon>Cladocera</taxon>
        <taxon>Anomopoda</taxon>
        <taxon>Daphniidae</taxon>
        <taxon>Daphnia</taxon>
    </lineage>
</organism>
<evidence type="ECO:0000313" key="4">
    <source>
        <dbReference type="EMBL" id="KAK4045498.1"/>
    </source>
</evidence>
<feature type="compositionally biased region" description="Basic residues" evidence="2">
    <location>
        <begin position="804"/>
        <end position="815"/>
    </location>
</feature>
<feature type="domain" description="Saccharopine dehydrogenase NADP binding" evidence="3">
    <location>
        <begin position="6"/>
        <end position="134"/>
    </location>
</feature>
<gene>
    <name evidence="4" type="ORF">OUZ56_033122</name>
</gene>
<evidence type="ECO:0000256" key="1">
    <source>
        <dbReference type="ARBA" id="ARBA00038048"/>
    </source>
</evidence>
<keyword evidence="5" id="KW-1185">Reference proteome</keyword>
<dbReference type="EMBL" id="JAOYFB010000044">
    <property type="protein sequence ID" value="KAK4045498.1"/>
    <property type="molecule type" value="Genomic_DNA"/>
</dbReference>
<dbReference type="Gene3D" id="3.40.50.720">
    <property type="entry name" value="NAD(P)-binding Rossmann-like Domain"/>
    <property type="match status" value="1"/>
</dbReference>